<organism evidence="9">
    <name type="scientific">viral metagenome</name>
    <dbReference type="NCBI Taxonomy" id="1070528"/>
    <lineage>
        <taxon>unclassified sequences</taxon>
        <taxon>metagenomes</taxon>
        <taxon>organismal metagenomes</taxon>
    </lineage>
</organism>
<proteinExistence type="predicted"/>
<evidence type="ECO:0000256" key="7">
    <source>
        <dbReference type="ARBA" id="ARBA00047942"/>
    </source>
</evidence>
<dbReference type="GO" id="GO:0009007">
    <property type="term" value="F:site-specific DNA-methyltransferase (adenine-specific) activity"/>
    <property type="evidence" value="ECO:0007669"/>
    <property type="project" value="UniProtKB-EC"/>
</dbReference>
<dbReference type="GO" id="GO:0009307">
    <property type="term" value="P:DNA restriction-modification system"/>
    <property type="evidence" value="ECO:0007669"/>
    <property type="project" value="UniProtKB-KW"/>
</dbReference>
<evidence type="ECO:0000256" key="4">
    <source>
        <dbReference type="ARBA" id="ARBA00022691"/>
    </source>
</evidence>
<dbReference type="GO" id="GO:0032259">
    <property type="term" value="P:methylation"/>
    <property type="evidence" value="ECO:0007669"/>
    <property type="project" value="UniProtKB-KW"/>
</dbReference>
<dbReference type="InterPro" id="IPR050953">
    <property type="entry name" value="N4_N6_ade-DNA_methylase"/>
</dbReference>
<name>A0A6C0IMM3_9ZZZZ</name>
<dbReference type="Pfam" id="PF07669">
    <property type="entry name" value="Eco57I"/>
    <property type="match status" value="1"/>
</dbReference>
<evidence type="ECO:0000313" key="9">
    <source>
        <dbReference type="EMBL" id="QHT93840.1"/>
    </source>
</evidence>
<dbReference type="PROSITE" id="PS00092">
    <property type="entry name" value="N6_MTASE"/>
    <property type="match status" value="1"/>
</dbReference>
<keyword evidence="2" id="KW-0489">Methyltransferase</keyword>
<keyword evidence="6" id="KW-0238">DNA-binding</keyword>
<evidence type="ECO:0000256" key="1">
    <source>
        <dbReference type="ARBA" id="ARBA00011900"/>
    </source>
</evidence>
<dbReference type="CDD" id="cd02440">
    <property type="entry name" value="AdoMet_MTases"/>
    <property type="match status" value="1"/>
</dbReference>
<dbReference type="GO" id="GO:0003677">
    <property type="term" value="F:DNA binding"/>
    <property type="evidence" value="ECO:0007669"/>
    <property type="project" value="UniProtKB-KW"/>
</dbReference>
<evidence type="ECO:0000259" key="8">
    <source>
        <dbReference type="Pfam" id="PF07669"/>
    </source>
</evidence>
<dbReference type="EMBL" id="MN740210">
    <property type="protein sequence ID" value="QHT93840.1"/>
    <property type="molecule type" value="Genomic_DNA"/>
</dbReference>
<accession>A0A6C0IMM3</accession>
<evidence type="ECO:0000256" key="5">
    <source>
        <dbReference type="ARBA" id="ARBA00022747"/>
    </source>
</evidence>
<reference evidence="9" key="1">
    <citation type="journal article" date="2020" name="Nature">
        <title>Giant virus diversity and host interactions through global metagenomics.</title>
        <authorList>
            <person name="Schulz F."/>
            <person name="Roux S."/>
            <person name="Paez-Espino D."/>
            <person name="Jungbluth S."/>
            <person name="Walsh D.A."/>
            <person name="Denef V.J."/>
            <person name="McMahon K.D."/>
            <person name="Konstantinidis K.T."/>
            <person name="Eloe-Fadrosh E.A."/>
            <person name="Kyrpides N.C."/>
            <person name="Woyke T."/>
        </authorList>
    </citation>
    <scope>NUCLEOTIDE SEQUENCE</scope>
    <source>
        <strain evidence="9">GVMAG-M-3300024258-14</strain>
    </source>
</reference>
<dbReference type="PRINTS" id="PR00507">
    <property type="entry name" value="N12N6MTFRASE"/>
</dbReference>
<keyword evidence="5" id="KW-0680">Restriction system</keyword>
<dbReference type="AlphaFoldDB" id="A0A6C0IMM3"/>
<dbReference type="PANTHER" id="PTHR33841">
    <property type="entry name" value="DNA METHYLTRANSFERASE YEEA-RELATED"/>
    <property type="match status" value="1"/>
</dbReference>
<comment type="catalytic activity">
    <reaction evidence="7">
        <text>a 2'-deoxyadenosine in DNA + S-adenosyl-L-methionine = an N(6)-methyl-2'-deoxyadenosine in DNA + S-adenosyl-L-homocysteine + H(+)</text>
        <dbReference type="Rhea" id="RHEA:15197"/>
        <dbReference type="Rhea" id="RHEA-COMP:12418"/>
        <dbReference type="Rhea" id="RHEA-COMP:12419"/>
        <dbReference type="ChEBI" id="CHEBI:15378"/>
        <dbReference type="ChEBI" id="CHEBI:57856"/>
        <dbReference type="ChEBI" id="CHEBI:59789"/>
        <dbReference type="ChEBI" id="CHEBI:90615"/>
        <dbReference type="ChEBI" id="CHEBI:90616"/>
        <dbReference type="EC" id="2.1.1.72"/>
    </reaction>
</comment>
<dbReference type="InterPro" id="IPR029063">
    <property type="entry name" value="SAM-dependent_MTases_sf"/>
</dbReference>
<keyword evidence="3" id="KW-0808">Transferase</keyword>
<feature type="domain" description="Type II methyltransferase M.TaqI-like" evidence="8">
    <location>
        <begin position="92"/>
        <end position="199"/>
    </location>
</feature>
<dbReference type="Gene3D" id="3.40.50.150">
    <property type="entry name" value="Vaccinia Virus protein VP39"/>
    <property type="match status" value="1"/>
</dbReference>
<keyword evidence="4" id="KW-0949">S-adenosyl-L-methionine</keyword>
<dbReference type="EC" id="2.1.1.72" evidence="1"/>
<dbReference type="InterPro" id="IPR002052">
    <property type="entry name" value="DNA_methylase_N6_adenine_CS"/>
</dbReference>
<evidence type="ECO:0000256" key="2">
    <source>
        <dbReference type="ARBA" id="ARBA00022603"/>
    </source>
</evidence>
<evidence type="ECO:0000256" key="6">
    <source>
        <dbReference type="ARBA" id="ARBA00023125"/>
    </source>
</evidence>
<dbReference type="InterPro" id="IPR011639">
    <property type="entry name" value="MethylTrfase_TaqI-like_dom"/>
</dbReference>
<evidence type="ECO:0000256" key="3">
    <source>
        <dbReference type="ARBA" id="ARBA00022679"/>
    </source>
</evidence>
<protein>
    <recommendedName>
        <fullName evidence="1">site-specific DNA-methyltransferase (adenine-specific)</fullName>
        <ecNumber evidence="1">2.1.1.72</ecNumber>
    </recommendedName>
</protein>
<dbReference type="SUPFAM" id="SSF53335">
    <property type="entry name" value="S-adenosyl-L-methionine-dependent methyltransferases"/>
    <property type="match status" value="1"/>
</dbReference>
<dbReference type="PANTHER" id="PTHR33841:SF6">
    <property type="entry name" value="TYPE II METHYLTRANSFERASE M.HINDII"/>
    <property type="match status" value="1"/>
</dbReference>
<sequence length="409" mass="47561">MERMFSELSLELTKSVDKQQKKNNGIYFTPIGTVYKTLQCLKPYMENIKNILEPSCGSGEYINGLTSLYSDLELDCIEFYKPIYDSIKSFEETVKDSKISIYNENYLLSTTIEGKKYDLIIGNPPFFVMKKTDVDRKYWDFFDGRPNIFILFILCSLEKLEEGGIISFILPNNFLNCLYYDKTRKHIAENCSLIMIDECSDDFIETKQETIIFIIQNKVPNKNENSKYILQQNGYTIFGMDSNISCLNNLYNNSSTLAKMNFSVNVGNVVWNQCKDILTHDKSETLLIYSSDIKNNKLQIKKYNNEEKKNYIKKPGNSSPLLVINRGYGKGEYKFEYCLIEGGFEYLIENHLICIRYNGEVNNDELINIYKNIIQSLENEKTKQFINLYFGNNAINTSELCNILPIYKK</sequence>